<evidence type="ECO:0000256" key="1">
    <source>
        <dbReference type="ARBA" id="ARBA00001946"/>
    </source>
</evidence>
<proteinExistence type="predicted"/>
<evidence type="ECO:0000259" key="6">
    <source>
        <dbReference type="PROSITE" id="PS50126"/>
    </source>
</evidence>
<dbReference type="InterPro" id="IPR012340">
    <property type="entry name" value="NA-bd_OB-fold"/>
</dbReference>
<dbReference type="GO" id="GO:0003723">
    <property type="term" value="F:RNA binding"/>
    <property type="evidence" value="ECO:0007669"/>
    <property type="project" value="UniProtKB-KW"/>
</dbReference>
<dbReference type="CDD" id="cd04453">
    <property type="entry name" value="S1_RNase_E"/>
    <property type="match status" value="1"/>
</dbReference>
<evidence type="ECO:0000313" key="7">
    <source>
        <dbReference type="EMBL" id="ADZ83820.1"/>
    </source>
</evidence>
<dbReference type="InterPro" id="IPR019307">
    <property type="entry name" value="RNA-bd_AU-1/RNase_E/G"/>
</dbReference>
<dbReference type="EMBL" id="CP002582">
    <property type="protein sequence ID" value="ADZ83820.1"/>
    <property type="molecule type" value="Genomic_DNA"/>
</dbReference>
<evidence type="ECO:0000256" key="4">
    <source>
        <dbReference type="ARBA" id="ARBA00022842"/>
    </source>
</evidence>
<accession>F2JQW2</accession>
<dbReference type="SUPFAM" id="SSF50249">
    <property type="entry name" value="Nucleic acid-binding proteins"/>
    <property type="match status" value="1"/>
</dbReference>
<name>F2JQW2_CELLD</name>
<dbReference type="STRING" id="642492.Clole_2106"/>
<evidence type="ECO:0000313" key="8">
    <source>
        <dbReference type="Proteomes" id="UP000008467"/>
    </source>
</evidence>
<protein>
    <submittedName>
        <fullName evidence="7">Ribonuclease E</fullName>
    </submittedName>
</protein>
<dbReference type="RefSeq" id="WP_013657114.1">
    <property type="nucleotide sequence ID" value="NC_015275.1"/>
</dbReference>
<dbReference type="GO" id="GO:0005737">
    <property type="term" value="C:cytoplasm"/>
    <property type="evidence" value="ECO:0007669"/>
    <property type="project" value="TreeGrafter"/>
</dbReference>
<evidence type="ECO:0000256" key="5">
    <source>
        <dbReference type="ARBA" id="ARBA00022884"/>
    </source>
</evidence>
<dbReference type="Proteomes" id="UP000008467">
    <property type="component" value="Chromosome"/>
</dbReference>
<dbReference type="PANTHER" id="PTHR30001">
    <property type="entry name" value="RIBONUCLEASE"/>
    <property type="match status" value="1"/>
</dbReference>
<dbReference type="InterPro" id="IPR003029">
    <property type="entry name" value="S1_domain"/>
</dbReference>
<gene>
    <name evidence="7" type="ordered locus">Clole_2106</name>
</gene>
<keyword evidence="8" id="KW-1185">Reference proteome</keyword>
<keyword evidence="2" id="KW-0479">Metal-binding</keyword>
<dbReference type="GO" id="GO:0006364">
    <property type="term" value="P:rRNA processing"/>
    <property type="evidence" value="ECO:0007669"/>
    <property type="project" value="TreeGrafter"/>
</dbReference>
<dbReference type="HOGENOM" id="CLU_003468_5_3_9"/>
<dbReference type="PROSITE" id="PS50126">
    <property type="entry name" value="S1"/>
    <property type="match status" value="1"/>
</dbReference>
<feature type="domain" description="S1 motif" evidence="6">
    <location>
        <begin position="39"/>
        <end position="106"/>
    </location>
</feature>
<keyword evidence="4" id="KW-0460">Magnesium</keyword>
<sequence>MRKQILIEKNVLSTQIAILQESEFISFYLETCIKSDKQNRIVVGQVEQVVKNLKAVFVNFGEEKNGLLHIKQVPECYQNKLSPGSRLPVQVVKQNSGEKGYKLTGKVNLMGRFLVCLPFETGINISKKIKDQEIREVLKQKLQCLSNGKYGFVVRTTAKNASESLLEKDALELIEKADAFMKAKDYLSKGSQLYEDPPLFMQIVREELEGAEKVEIICNQQSVLSAIQADIGEEDDEEHISFKLCNEIEGLFQVYDIEKKRTQLLNRKIWLKNGGNLVIDYTEAMTVIDVNSAKAILTKNPQKAVLDLNLLAVKESILQMLRRNLSGIIVTDLVEMPSQEDKQYIYEYAKELLNKWGDRRTKVYPLTDLGLLQFSRTKKYIGLPQQLFTSCIQCEAPYSGNSLSYYMMELEKTIKDISEKTEHTAVFVEVDPIFYQFLLKNNCIEQLENAYNLQLQIERSTASSKKMFLCQFYQR</sequence>
<evidence type="ECO:0000256" key="3">
    <source>
        <dbReference type="ARBA" id="ARBA00022801"/>
    </source>
</evidence>
<organism evidence="7 8">
    <name type="scientific">Cellulosilyticum lentocellum (strain ATCC 49066 / DSM 5427 / NCIMB 11756 / RHM5)</name>
    <name type="common">Clostridium lentocellum</name>
    <dbReference type="NCBI Taxonomy" id="642492"/>
    <lineage>
        <taxon>Bacteria</taxon>
        <taxon>Bacillati</taxon>
        <taxon>Bacillota</taxon>
        <taxon>Clostridia</taxon>
        <taxon>Lachnospirales</taxon>
        <taxon>Cellulosilyticaceae</taxon>
        <taxon>Cellulosilyticum</taxon>
    </lineage>
</organism>
<evidence type="ECO:0000256" key="2">
    <source>
        <dbReference type="ARBA" id="ARBA00022723"/>
    </source>
</evidence>
<dbReference type="Pfam" id="PF10150">
    <property type="entry name" value="RNase_E_G"/>
    <property type="match status" value="1"/>
</dbReference>
<dbReference type="AlphaFoldDB" id="F2JQW2"/>
<dbReference type="Gene3D" id="2.40.50.140">
    <property type="entry name" value="Nucleic acid-binding proteins"/>
    <property type="match status" value="1"/>
</dbReference>
<dbReference type="GO" id="GO:0046872">
    <property type="term" value="F:metal ion binding"/>
    <property type="evidence" value="ECO:0007669"/>
    <property type="project" value="UniProtKB-KW"/>
</dbReference>
<reference evidence="7 8" key="1">
    <citation type="journal article" date="2011" name="J. Bacteriol.">
        <title>Complete genome sequence of the cellulose-degrading bacterium Cellulosilyticum lentocellum.</title>
        <authorList>
            <consortium name="US DOE Joint Genome Institute"/>
            <person name="Miller D.A."/>
            <person name="Suen G."/>
            <person name="Bruce D."/>
            <person name="Copeland A."/>
            <person name="Cheng J.F."/>
            <person name="Detter C."/>
            <person name="Goodwin L.A."/>
            <person name="Han C.S."/>
            <person name="Hauser L.J."/>
            <person name="Land M.L."/>
            <person name="Lapidus A."/>
            <person name="Lucas S."/>
            <person name="Meincke L."/>
            <person name="Pitluck S."/>
            <person name="Tapia R."/>
            <person name="Teshima H."/>
            <person name="Woyke T."/>
            <person name="Fox B.G."/>
            <person name="Angert E.R."/>
            <person name="Currie C.R."/>
        </authorList>
    </citation>
    <scope>NUCLEOTIDE SEQUENCE [LARGE SCALE GENOMIC DNA]</scope>
    <source>
        <strain evidence="8">ATCC 49066 / DSM 5427 / NCIMB 11756 / RHM5</strain>
    </source>
</reference>
<comment type="cofactor">
    <cofactor evidence="1">
        <name>Mg(2+)</name>
        <dbReference type="ChEBI" id="CHEBI:18420"/>
    </cofactor>
</comment>
<dbReference type="GO" id="GO:0004540">
    <property type="term" value="F:RNA nuclease activity"/>
    <property type="evidence" value="ECO:0007669"/>
    <property type="project" value="InterPro"/>
</dbReference>
<keyword evidence="5" id="KW-0694">RNA-binding</keyword>
<dbReference type="PANTHER" id="PTHR30001:SF0">
    <property type="entry name" value="RIBONUCLEASE G"/>
    <property type="match status" value="1"/>
</dbReference>
<dbReference type="SMART" id="SM00316">
    <property type="entry name" value="S1"/>
    <property type="match status" value="1"/>
</dbReference>
<keyword evidence="3" id="KW-0378">Hydrolase</keyword>
<dbReference type="GO" id="GO:0016787">
    <property type="term" value="F:hydrolase activity"/>
    <property type="evidence" value="ECO:0007669"/>
    <property type="project" value="UniProtKB-KW"/>
</dbReference>
<dbReference type="InterPro" id="IPR004659">
    <property type="entry name" value="RNase_E/G"/>
</dbReference>
<dbReference type="eggNOG" id="COG1530">
    <property type="taxonomic scope" value="Bacteria"/>
</dbReference>
<dbReference type="KEGG" id="cle:Clole_2106"/>